<protein>
    <recommendedName>
        <fullName evidence="1">Neurotransmitter-gated ion-channel ligand-binding domain-containing protein</fullName>
    </recommendedName>
</protein>
<feature type="domain" description="Neurotransmitter-gated ion-channel ligand-binding" evidence="1">
    <location>
        <begin position="1"/>
        <end position="74"/>
    </location>
</feature>
<feature type="non-terminal residue" evidence="2">
    <location>
        <position position="1"/>
    </location>
</feature>
<keyword evidence="3" id="KW-1185">Reference proteome</keyword>
<dbReference type="Pfam" id="PF02931">
    <property type="entry name" value="Neur_chan_LBD"/>
    <property type="match status" value="1"/>
</dbReference>
<dbReference type="AlphaFoldDB" id="A0A7R9QJ68"/>
<proteinExistence type="predicted"/>
<name>A0A7R9QJ68_9ACAR</name>
<reference evidence="2" key="1">
    <citation type="submission" date="2020-11" db="EMBL/GenBank/DDBJ databases">
        <authorList>
            <person name="Tran Van P."/>
        </authorList>
    </citation>
    <scope>NUCLEOTIDE SEQUENCE</scope>
</reference>
<evidence type="ECO:0000313" key="3">
    <source>
        <dbReference type="Proteomes" id="UP000759131"/>
    </source>
</evidence>
<dbReference type="SUPFAM" id="SSF63712">
    <property type="entry name" value="Nicotinic receptor ligand binding domain-like"/>
    <property type="match status" value="1"/>
</dbReference>
<dbReference type="OrthoDB" id="203862at2759"/>
<dbReference type="GO" id="GO:0005230">
    <property type="term" value="F:extracellular ligand-gated monoatomic ion channel activity"/>
    <property type="evidence" value="ECO:0007669"/>
    <property type="project" value="InterPro"/>
</dbReference>
<organism evidence="2">
    <name type="scientific">Medioppia subpectinata</name>
    <dbReference type="NCBI Taxonomy" id="1979941"/>
    <lineage>
        <taxon>Eukaryota</taxon>
        <taxon>Metazoa</taxon>
        <taxon>Ecdysozoa</taxon>
        <taxon>Arthropoda</taxon>
        <taxon>Chelicerata</taxon>
        <taxon>Arachnida</taxon>
        <taxon>Acari</taxon>
        <taxon>Acariformes</taxon>
        <taxon>Sarcoptiformes</taxon>
        <taxon>Oribatida</taxon>
        <taxon>Brachypylina</taxon>
        <taxon>Oppioidea</taxon>
        <taxon>Oppiidae</taxon>
        <taxon>Medioppia</taxon>
    </lineage>
</organism>
<accession>A0A7R9QJ68</accession>
<sequence length="74" mass="8785">MEFSLDCYFRQKWLDKRLEFSGPSKFLSLNINMLDKIWKPDTYFHTGKGSHLHTITRPNKFLRISQNGGVLYSM</sequence>
<dbReference type="Gene3D" id="2.70.170.10">
    <property type="entry name" value="Neurotransmitter-gated ion-channel ligand-binding domain"/>
    <property type="match status" value="1"/>
</dbReference>
<dbReference type="EMBL" id="OC892627">
    <property type="protein sequence ID" value="CAD7646833.1"/>
    <property type="molecule type" value="Genomic_DNA"/>
</dbReference>
<gene>
    <name evidence="2" type="ORF">OSB1V03_LOCUS21166</name>
</gene>
<evidence type="ECO:0000313" key="2">
    <source>
        <dbReference type="EMBL" id="CAD7646833.1"/>
    </source>
</evidence>
<dbReference type="InterPro" id="IPR036734">
    <property type="entry name" value="Neur_chan_lig-bd_sf"/>
</dbReference>
<dbReference type="EMBL" id="CAJPIZ010038052">
    <property type="protein sequence ID" value="CAG2121220.1"/>
    <property type="molecule type" value="Genomic_DNA"/>
</dbReference>
<dbReference type="Proteomes" id="UP000759131">
    <property type="component" value="Unassembled WGS sequence"/>
</dbReference>
<dbReference type="InterPro" id="IPR006202">
    <property type="entry name" value="Neur_chan_lig-bd"/>
</dbReference>
<dbReference type="GO" id="GO:0016020">
    <property type="term" value="C:membrane"/>
    <property type="evidence" value="ECO:0007669"/>
    <property type="project" value="InterPro"/>
</dbReference>
<evidence type="ECO:0000259" key="1">
    <source>
        <dbReference type="Pfam" id="PF02931"/>
    </source>
</evidence>